<feature type="transmembrane region" description="Helical" evidence="6">
    <location>
        <begin position="6"/>
        <end position="26"/>
    </location>
</feature>
<evidence type="ECO:0000256" key="5">
    <source>
        <dbReference type="ARBA" id="ARBA00023136"/>
    </source>
</evidence>
<feature type="transmembrane region" description="Helical" evidence="6">
    <location>
        <begin position="117"/>
        <end position="142"/>
    </location>
</feature>
<evidence type="ECO:0000256" key="2">
    <source>
        <dbReference type="ARBA" id="ARBA00005731"/>
    </source>
</evidence>
<feature type="transmembrane region" description="Helical" evidence="6">
    <location>
        <begin position="62"/>
        <end position="79"/>
    </location>
</feature>
<protein>
    <submittedName>
        <fullName evidence="7">Uncharacterized protein</fullName>
    </submittedName>
</protein>
<dbReference type="Pfam" id="PF07857">
    <property type="entry name" value="TMEM144"/>
    <property type="match status" value="1"/>
</dbReference>
<dbReference type="EMBL" id="CATQJL010000223">
    <property type="protein sequence ID" value="CAJ0599678.1"/>
    <property type="molecule type" value="Genomic_DNA"/>
</dbReference>
<keyword evidence="3 6" id="KW-0812">Transmembrane</keyword>
<keyword evidence="8" id="KW-1185">Reference proteome</keyword>
<evidence type="ECO:0000313" key="8">
    <source>
        <dbReference type="Proteomes" id="UP001176961"/>
    </source>
</evidence>
<name>A0AA36GX38_CYLNA</name>
<dbReference type="GO" id="GO:0015144">
    <property type="term" value="F:carbohydrate transmembrane transporter activity"/>
    <property type="evidence" value="ECO:0007669"/>
    <property type="project" value="InterPro"/>
</dbReference>
<feature type="transmembrane region" description="Helical" evidence="6">
    <location>
        <begin position="217"/>
        <end position="237"/>
    </location>
</feature>
<proteinExistence type="inferred from homology"/>
<dbReference type="AlphaFoldDB" id="A0AA36GX38"/>
<comment type="caution">
    <text evidence="7">The sequence shown here is derived from an EMBL/GenBank/DDBJ whole genome shotgun (WGS) entry which is preliminary data.</text>
</comment>
<sequence length="333" mass="35665">MSNDLWIGLLAALGTSFLFGTVFVPVRKVDAGDGFSAQMFMCIGAFLASTFIHGLLGFPPLQGFAMIGGALWGIGNAFTLQIMNRLGMALTALVCSTVSCLTGWATSRYGLLGLPAAVPASIAMNYLGIILLVIGGVMYLFIKNNEQGNIRVAENSATNDGNGKLEISISRVERALSFLAAVLCGSFLGSMWTPISYIRSHPEEFPKAPADSISYQFSFYCGGICVGVCVFIIYSLIMRNKPWFNPSGAVPTMIGGIIFAIGMSLFVIAIDNLDQAIAYPICAMAPNLVVLSWSILYFKEITGRRNLIFLASAYGLTLTGVILIAISKEFSFA</sequence>
<comment type="similarity">
    <text evidence="2">Belongs to the TMEM144 family.</text>
</comment>
<organism evidence="7 8">
    <name type="scientific">Cylicocyclus nassatus</name>
    <name type="common">Nematode worm</name>
    <dbReference type="NCBI Taxonomy" id="53992"/>
    <lineage>
        <taxon>Eukaryota</taxon>
        <taxon>Metazoa</taxon>
        <taxon>Ecdysozoa</taxon>
        <taxon>Nematoda</taxon>
        <taxon>Chromadorea</taxon>
        <taxon>Rhabditida</taxon>
        <taxon>Rhabditina</taxon>
        <taxon>Rhabditomorpha</taxon>
        <taxon>Strongyloidea</taxon>
        <taxon>Strongylidae</taxon>
        <taxon>Cylicocyclus</taxon>
    </lineage>
</organism>
<dbReference type="InterPro" id="IPR012435">
    <property type="entry name" value="TMEM144"/>
</dbReference>
<accession>A0AA36GX38</accession>
<evidence type="ECO:0000256" key="6">
    <source>
        <dbReference type="SAM" id="Phobius"/>
    </source>
</evidence>
<evidence type="ECO:0000256" key="4">
    <source>
        <dbReference type="ARBA" id="ARBA00022989"/>
    </source>
</evidence>
<feature type="transmembrane region" description="Helical" evidence="6">
    <location>
        <begin position="86"/>
        <end position="105"/>
    </location>
</feature>
<gene>
    <name evidence="7" type="ORF">CYNAS_LOCUS11661</name>
</gene>
<keyword evidence="4 6" id="KW-1133">Transmembrane helix</keyword>
<feature type="transmembrane region" description="Helical" evidence="6">
    <location>
        <begin position="276"/>
        <end position="298"/>
    </location>
</feature>
<dbReference type="PANTHER" id="PTHR16119:SF16">
    <property type="entry name" value="TRANSMEMBRANE PROTEIN 144 HOMOLOG"/>
    <property type="match status" value="1"/>
</dbReference>
<feature type="transmembrane region" description="Helical" evidence="6">
    <location>
        <begin position="38"/>
        <end position="56"/>
    </location>
</feature>
<dbReference type="InterPro" id="IPR037185">
    <property type="entry name" value="EmrE-like"/>
</dbReference>
<evidence type="ECO:0000256" key="3">
    <source>
        <dbReference type="ARBA" id="ARBA00022692"/>
    </source>
</evidence>
<evidence type="ECO:0000313" key="7">
    <source>
        <dbReference type="EMBL" id="CAJ0599678.1"/>
    </source>
</evidence>
<feature type="transmembrane region" description="Helical" evidence="6">
    <location>
        <begin position="307"/>
        <end position="326"/>
    </location>
</feature>
<keyword evidence="5 6" id="KW-0472">Membrane</keyword>
<reference evidence="7" key="1">
    <citation type="submission" date="2023-07" db="EMBL/GenBank/DDBJ databases">
        <authorList>
            <consortium name="CYATHOMIX"/>
        </authorList>
    </citation>
    <scope>NUCLEOTIDE SEQUENCE</scope>
    <source>
        <strain evidence="7">N/A</strain>
    </source>
</reference>
<dbReference type="PANTHER" id="PTHR16119">
    <property type="entry name" value="TRANSMEMBRANE PROTEIN 144"/>
    <property type="match status" value="1"/>
</dbReference>
<dbReference type="GO" id="GO:0016020">
    <property type="term" value="C:membrane"/>
    <property type="evidence" value="ECO:0007669"/>
    <property type="project" value="UniProtKB-SubCell"/>
</dbReference>
<dbReference type="SUPFAM" id="SSF103481">
    <property type="entry name" value="Multidrug resistance efflux transporter EmrE"/>
    <property type="match status" value="1"/>
</dbReference>
<feature type="transmembrane region" description="Helical" evidence="6">
    <location>
        <begin position="175"/>
        <end position="197"/>
    </location>
</feature>
<feature type="transmembrane region" description="Helical" evidence="6">
    <location>
        <begin position="249"/>
        <end position="270"/>
    </location>
</feature>
<dbReference type="InterPro" id="IPR010651">
    <property type="entry name" value="Sugar_transport"/>
</dbReference>
<dbReference type="Proteomes" id="UP001176961">
    <property type="component" value="Unassembled WGS sequence"/>
</dbReference>
<evidence type="ECO:0000256" key="1">
    <source>
        <dbReference type="ARBA" id="ARBA00004141"/>
    </source>
</evidence>
<comment type="subcellular location">
    <subcellularLocation>
        <location evidence="1">Membrane</location>
        <topology evidence="1">Multi-pass membrane protein</topology>
    </subcellularLocation>
</comment>